<organism evidence="8 9">
    <name type="scientific">Panagrolaimus davidi</name>
    <dbReference type="NCBI Taxonomy" id="227884"/>
    <lineage>
        <taxon>Eukaryota</taxon>
        <taxon>Metazoa</taxon>
        <taxon>Ecdysozoa</taxon>
        <taxon>Nematoda</taxon>
        <taxon>Chromadorea</taxon>
        <taxon>Rhabditida</taxon>
        <taxon>Tylenchina</taxon>
        <taxon>Panagrolaimomorpha</taxon>
        <taxon>Panagrolaimoidea</taxon>
        <taxon>Panagrolaimidae</taxon>
        <taxon>Panagrolaimus</taxon>
    </lineage>
</organism>
<keyword evidence="2 5" id="KW-0812">Transmembrane</keyword>
<feature type="transmembrane region" description="Helical" evidence="5">
    <location>
        <begin position="232"/>
        <end position="250"/>
    </location>
</feature>
<dbReference type="FunFam" id="2.70.170.10:FF:000028">
    <property type="entry name" value="AcetylCholine Receptor"/>
    <property type="match status" value="1"/>
</dbReference>
<evidence type="ECO:0000313" key="9">
    <source>
        <dbReference type="WBParaSite" id="PDA_v2.g9843.t1"/>
    </source>
</evidence>
<dbReference type="SUPFAM" id="SSF90112">
    <property type="entry name" value="Neurotransmitter-gated ion-channel transmembrane pore"/>
    <property type="match status" value="1"/>
</dbReference>
<reference evidence="9" key="1">
    <citation type="submission" date="2022-11" db="UniProtKB">
        <authorList>
            <consortium name="WormBaseParasite"/>
        </authorList>
    </citation>
    <scope>IDENTIFICATION</scope>
</reference>
<dbReference type="PROSITE" id="PS00236">
    <property type="entry name" value="NEUROTR_ION_CHANNEL"/>
    <property type="match status" value="1"/>
</dbReference>
<evidence type="ECO:0000259" key="6">
    <source>
        <dbReference type="Pfam" id="PF02931"/>
    </source>
</evidence>
<evidence type="ECO:0000256" key="3">
    <source>
        <dbReference type="ARBA" id="ARBA00022989"/>
    </source>
</evidence>
<dbReference type="Pfam" id="PF02931">
    <property type="entry name" value="Neur_chan_LBD"/>
    <property type="match status" value="1"/>
</dbReference>
<evidence type="ECO:0000256" key="2">
    <source>
        <dbReference type="ARBA" id="ARBA00022692"/>
    </source>
</evidence>
<dbReference type="SUPFAM" id="SSF63712">
    <property type="entry name" value="Nicotinic receptor ligand binding domain-like"/>
    <property type="match status" value="1"/>
</dbReference>
<keyword evidence="4 5" id="KW-0472">Membrane</keyword>
<keyword evidence="5" id="KW-0406">Ion transport</keyword>
<protein>
    <submittedName>
        <fullName evidence="9">Uncharacterized protein</fullName>
    </submittedName>
</protein>
<dbReference type="GO" id="GO:0016020">
    <property type="term" value="C:membrane"/>
    <property type="evidence" value="ECO:0007669"/>
    <property type="project" value="UniProtKB-SubCell"/>
</dbReference>
<dbReference type="CDD" id="cd18989">
    <property type="entry name" value="LGIC_ECD_cation"/>
    <property type="match status" value="1"/>
</dbReference>
<comment type="similarity">
    <text evidence="5">Belongs to the ligand-gated ion channel (TC 1.A.9) family.</text>
</comment>
<dbReference type="PRINTS" id="PR00252">
    <property type="entry name" value="NRIONCHANNEL"/>
</dbReference>
<evidence type="ECO:0000259" key="7">
    <source>
        <dbReference type="Pfam" id="PF02932"/>
    </source>
</evidence>
<feature type="domain" description="Neurotransmitter-gated ion-channel ligand-binding" evidence="6">
    <location>
        <begin position="13"/>
        <end position="196"/>
    </location>
</feature>
<feature type="transmembrane region" description="Helical" evidence="5">
    <location>
        <begin position="351"/>
        <end position="369"/>
    </location>
</feature>
<proteinExistence type="inferred from homology"/>
<accession>A0A914R0S4</accession>
<dbReference type="InterPro" id="IPR006201">
    <property type="entry name" value="Neur_channel"/>
</dbReference>
<evidence type="ECO:0000313" key="8">
    <source>
        <dbReference type="Proteomes" id="UP000887578"/>
    </source>
</evidence>
<feature type="domain" description="Neurotransmitter-gated ion-channel transmembrane" evidence="7">
    <location>
        <begin position="203"/>
        <end position="308"/>
    </location>
</feature>
<dbReference type="InterPro" id="IPR018000">
    <property type="entry name" value="Neurotransmitter_ion_chnl_CS"/>
</dbReference>
<dbReference type="GO" id="GO:0005230">
    <property type="term" value="F:extracellular ligand-gated monoatomic ion channel activity"/>
    <property type="evidence" value="ECO:0007669"/>
    <property type="project" value="InterPro"/>
</dbReference>
<dbReference type="InterPro" id="IPR006029">
    <property type="entry name" value="Neurotrans-gated_channel_TM"/>
</dbReference>
<feature type="transmembrane region" description="Helical" evidence="5">
    <location>
        <begin position="262"/>
        <end position="289"/>
    </location>
</feature>
<dbReference type="InterPro" id="IPR006202">
    <property type="entry name" value="Neur_chan_lig-bd"/>
</dbReference>
<feature type="transmembrane region" description="Helical" evidence="5">
    <location>
        <begin position="197"/>
        <end position="220"/>
    </location>
</feature>
<keyword evidence="8" id="KW-1185">Reference proteome</keyword>
<keyword evidence="5" id="KW-0407">Ion channel</keyword>
<name>A0A914R0S4_9BILA</name>
<dbReference type="Gene3D" id="2.70.170.10">
    <property type="entry name" value="Neurotransmitter-gated ion-channel ligand-binding domain"/>
    <property type="match status" value="1"/>
</dbReference>
<evidence type="ECO:0000256" key="5">
    <source>
        <dbReference type="RuleBase" id="RU000687"/>
    </source>
</evidence>
<dbReference type="WBParaSite" id="PDA_v2.g9843.t1">
    <property type="protein sequence ID" value="PDA_v2.g9843.t1"/>
    <property type="gene ID" value="PDA_v2.g9843"/>
</dbReference>
<keyword evidence="3 5" id="KW-1133">Transmembrane helix</keyword>
<evidence type="ECO:0000256" key="4">
    <source>
        <dbReference type="ARBA" id="ARBA00023136"/>
    </source>
</evidence>
<evidence type="ECO:0000256" key="1">
    <source>
        <dbReference type="ARBA" id="ARBA00004141"/>
    </source>
</evidence>
<keyword evidence="5" id="KW-0813">Transport</keyword>
<dbReference type="AlphaFoldDB" id="A0A914R0S4"/>
<dbReference type="GO" id="GO:0004888">
    <property type="term" value="F:transmembrane signaling receptor activity"/>
    <property type="evidence" value="ECO:0007669"/>
    <property type="project" value="InterPro"/>
</dbReference>
<sequence length="390" mass="45029">MEIKISVSRNAPPEDRVILTLEVDLVNIISVNEVKQRMTLQVFMYEEWFDSTLVWEPHDFGGIEQTWLPVDKIWISDVTVLNTMGFMNIMESIRTPAEVIYTGKVIRSYPALYSIACDIKVEKFPLDTQKCQLDIASWGYAKDKLIIKFSNKSTLEHYRMNDEWALKSVRMEELIYEFDGLQHSEAKFHIEISRKPLHYVISLIFPCYMICVLGIAGLFARFSTRPERQERFSLGVTALVSVAVYGTVVAEKIPHTSREIPVLLLFFLHNLVILSIATICAGGVLFVNWKGCKQNDEMPPKWITHILLCSKKINRIPDKIENEKTVDPQKAADPQKIIFEAWSIVADRLDYILFLLFFLIITIPTYEVIRRCAEKLMENDSTEIQLIRAV</sequence>
<dbReference type="InterPro" id="IPR036719">
    <property type="entry name" value="Neuro-gated_channel_TM_sf"/>
</dbReference>
<dbReference type="PANTHER" id="PTHR18945">
    <property type="entry name" value="NEUROTRANSMITTER GATED ION CHANNEL"/>
    <property type="match status" value="1"/>
</dbReference>
<dbReference type="Gene3D" id="1.20.58.390">
    <property type="entry name" value="Neurotransmitter-gated ion-channel transmembrane domain"/>
    <property type="match status" value="1"/>
</dbReference>
<comment type="subcellular location">
    <subcellularLocation>
        <location evidence="1">Membrane</location>
        <topology evidence="1">Multi-pass membrane protein</topology>
    </subcellularLocation>
</comment>
<dbReference type="InterPro" id="IPR036734">
    <property type="entry name" value="Neur_chan_lig-bd_sf"/>
</dbReference>
<dbReference type="Proteomes" id="UP000887578">
    <property type="component" value="Unplaced"/>
</dbReference>
<dbReference type="CDD" id="cd19051">
    <property type="entry name" value="LGIC_TM_cation"/>
    <property type="match status" value="1"/>
</dbReference>
<dbReference type="InterPro" id="IPR038050">
    <property type="entry name" value="Neuro_actylchol_rec"/>
</dbReference>
<dbReference type="Pfam" id="PF02932">
    <property type="entry name" value="Neur_chan_memb"/>
    <property type="match status" value="1"/>
</dbReference>